<dbReference type="SUPFAM" id="SSF57424">
    <property type="entry name" value="LDL receptor-like module"/>
    <property type="match status" value="1"/>
</dbReference>
<dbReference type="Proteomes" id="UP000663829">
    <property type="component" value="Unassembled WGS sequence"/>
</dbReference>
<sequence length="191" mass="22525">MNFLGDWSLPTQNRPFEYDFCVKSNYLFHNISIIKFTKHHRSSSYYCQKSFKYISNSHVNDGYKDCLFGEDEKEEYCIQNKHRFSCLNISNEQKTCLLPSKVGNLDNDYKMNNRDEYISEMNFLLTNRLCASGTSYNCQMLKYYIIQSSYSSSFNTTSIITDDHGTKPEIESSNSHKILFHQYCDTIWNLD</sequence>
<accession>A0A815NAM0</accession>
<dbReference type="EMBL" id="CAJNOQ010018744">
    <property type="protein sequence ID" value="CAF1435638.1"/>
    <property type="molecule type" value="Genomic_DNA"/>
</dbReference>
<keyword evidence="4" id="KW-1185">Reference proteome</keyword>
<dbReference type="InterPro" id="IPR036055">
    <property type="entry name" value="LDL_receptor-like_sf"/>
</dbReference>
<keyword evidence="1" id="KW-1015">Disulfide bond</keyword>
<dbReference type="Proteomes" id="UP000681722">
    <property type="component" value="Unassembled WGS sequence"/>
</dbReference>
<evidence type="ECO:0000313" key="3">
    <source>
        <dbReference type="EMBL" id="CAF4313235.1"/>
    </source>
</evidence>
<evidence type="ECO:0000313" key="2">
    <source>
        <dbReference type="EMBL" id="CAF1435638.1"/>
    </source>
</evidence>
<comment type="caution">
    <text evidence="2">The sequence shown here is derived from an EMBL/GenBank/DDBJ whole genome shotgun (WGS) entry which is preliminary data.</text>
</comment>
<evidence type="ECO:0000256" key="1">
    <source>
        <dbReference type="ARBA" id="ARBA00023157"/>
    </source>
</evidence>
<proteinExistence type="predicted"/>
<protein>
    <submittedName>
        <fullName evidence="2">Uncharacterized protein</fullName>
    </submittedName>
</protein>
<evidence type="ECO:0000313" key="4">
    <source>
        <dbReference type="Proteomes" id="UP000663829"/>
    </source>
</evidence>
<organism evidence="2 4">
    <name type="scientific">Didymodactylos carnosus</name>
    <dbReference type="NCBI Taxonomy" id="1234261"/>
    <lineage>
        <taxon>Eukaryota</taxon>
        <taxon>Metazoa</taxon>
        <taxon>Spiralia</taxon>
        <taxon>Gnathifera</taxon>
        <taxon>Rotifera</taxon>
        <taxon>Eurotatoria</taxon>
        <taxon>Bdelloidea</taxon>
        <taxon>Philodinida</taxon>
        <taxon>Philodinidae</taxon>
        <taxon>Didymodactylos</taxon>
    </lineage>
</organism>
<dbReference type="EMBL" id="CAJOBC010084184">
    <property type="protein sequence ID" value="CAF4313235.1"/>
    <property type="molecule type" value="Genomic_DNA"/>
</dbReference>
<dbReference type="AlphaFoldDB" id="A0A815NAM0"/>
<name>A0A815NAM0_9BILA</name>
<reference evidence="2" key="1">
    <citation type="submission" date="2021-02" db="EMBL/GenBank/DDBJ databases">
        <authorList>
            <person name="Nowell W R."/>
        </authorList>
    </citation>
    <scope>NUCLEOTIDE SEQUENCE</scope>
</reference>
<gene>
    <name evidence="2" type="ORF">GPM918_LOCUS34174</name>
    <name evidence="3" type="ORF">SRO942_LOCUS34870</name>
</gene>